<organism evidence="3 4">
    <name type="scientific">Emiliania huxleyi (strain CCMP1516)</name>
    <dbReference type="NCBI Taxonomy" id="280463"/>
    <lineage>
        <taxon>Eukaryota</taxon>
        <taxon>Haptista</taxon>
        <taxon>Haptophyta</taxon>
        <taxon>Prymnesiophyceae</taxon>
        <taxon>Isochrysidales</taxon>
        <taxon>Noelaerhabdaceae</taxon>
        <taxon>Emiliania</taxon>
    </lineage>
</organism>
<dbReference type="AlphaFoldDB" id="A0A0D3KWT5"/>
<dbReference type="EnsemblProtists" id="EOD13408">
    <property type="protein sequence ID" value="EOD13408"/>
    <property type="gene ID" value="EMIHUDRAFT_119829"/>
</dbReference>
<keyword evidence="4" id="KW-1185">Reference proteome</keyword>
<evidence type="ECO:0000256" key="1">
    <source>
        <dbReference type="SAM" id="MobiDB-lite"/>
    </source>
</evidence>
<dbReference type="Gene3D" id="3.10.129.10">
    <property type="entry name" value="Hotdog Thioesterase"/>
    <property type="match status" value="1"/>
</dbReference>
<dbReference type="eggNOG" id="ENOG502SCYX">
    <property type="taxonomic scope" value="Eukaryota"/>
</dbReference>
<name>A0A0D3KWT5_EMIH1</name>
<dbReference type="RefSeq" id="XP_005792649.1">
    <property type="nucleotide sequence ID" value="XM_005792592.1"/>
</dbReference>
<dbReference type="GeneID" id="17285491"/>
<dbReference type="HOGENOM" id="CLU_802732_0_0_1"/>
<sequence length="346" mass="37418">MLAILIVLVITVAVAILLLFSTMIGLSPLDILASVFTKSSGTLYPPFSSKVLAARTRHEGKEVVLNLPLARKWAAFCHSPDIEKHISAVYVSLPLTMSALIRHVVASPDFPLSVMGVVHAKHVIEQFECIDASVLGVYNYSISVTGSRLNEIGAECDVLIEVSSPLNSRLLVSTTMTFTSTDAKKARAARKRRPELTAAEQAAKTNLGPTASAPKQFVEEIKRDHSKKYAACSGDMNPIHLPIYCKAMGLPKPIMHGVFSLARGVAAITDAYSLATVPKLRIAAAWKLPMPVPATAHFTFGELVDVTKTEHANGLDTTKFKRHIEFLATREGKGGTLPHLRGVVSF</sequence>
<evidence type="ECO:0000313" key="3">
    <source>
        <dbReference type="EnsemblProtists" id="EOD40220"/>
    </source>
</evidence>
<dbReference type="SUPFAM" id="SSF54637">
    <property type="entry name" value="Thioesterase/thiol ester dehydrase-isomerase"/>
    <property type="match status" value="1"/>
</dbReference>
<dbReference type="CDD" id="cd03441">
    <property type="entry name" value="R_hydratase_like"/>
    <property type="match status" value="1"/>
</dbReference>
<dbReference type="PANTHER" id="PTHR43841:SF3">
    <property type="entry name" value="(3R)-HYDROXYACYL-ACP DEHYDRATASE SUBUNIT HADB"/>
    <property type="match status" value="1"/>
</dbReference>
<dbReference type="PANTHER" id="PTHR43841">
    <property type="entry name" value="3-HYDROXYACYL-THIOESTER DEHYDRATASE HTDX-RELATED"/>
    <property type="match status" value="1"/>
</dbReference>
<dbReference type="Proteomes" id="UP000013827">
    <property type="component" value="Unassembled WGS sequence"/>
</dbReference>
<reference evidence="3" key="2">
    <citation type="submission" date="2024-10" db="UniProtKB">
        <authorList>
            <consortium name="EnsemblProtists"/>
        </authorList>
    </citation>
    <scope>IDENTIFICATION</scope>
</reference>
<evidence type="ECO:0000259" key="2">
    <source>
        <dbReference type="Pfam" id="PF01575"/>
    </source>
</evidence>
<dbReference type="RefSeq" id="XP_005765837.1">
    <property type="nucleotide sequence ID" value="XM_005765780.1"/>
</dbReference>
<evidence type="ECO:0000313" key="4">
    <source>
        <dbReference type="Proteomes" id="UP000013827"/>
    </source>
</evidence>
<dbReference type="GeneID" id="17280601"/>
<accession>A0A0D3KWT5</accession>
<reference evidence="4" key="1">
    <citation type="journal article" date="2013" name="Nature">
        <title>Pan genome of the phytoplankton Emiliania underpins its global distribution.</title>
        <authorList>
            <person name="Read B.A."/>
            <person name="Kegel J."/>
            <person name="Klute M.J."/>
            <person name="Kuo A."/>
            <person name="Lefebvre S.C."/>
            <person name="Maumus F."/>
            <person name="Mayer C."/>
            <person name="Miller J."/>
            <person name="Monier A."/>
            <person name="Salamov A."/>
            <person name="Young J."/>
            <person name="Aguilar M."/>
            <person name="Claverie J.M."/>
            <person name="Frickenhaus S."/>
            <person name="Gonzalez K."/>
            <person name="Herman E.K."/>
            <person name="Lin Y.C."/>
            <person name="Napier J."/>
            <person name="Ogata H."/>
            <person name="Sarno A.F."/>
            <person name="Shmutz J."/>
            <person name="Schroeder D."/>
            <person name="de Vargas C."/>
            <person name="Verret F."/>
            <person name="von Dassow P."/>
            <person name="Valentin K."/>
            <person name="Van de Peer Y."/>
            <person name="Wheeler G."/>
            <person name="Dacks J.B."/>
            <person name="Delwiche C.F."/>
            <person name="Dyhrman S.T."/>
            <person name="Glockner G."/>
            <person name="John U."/>
            <person name="Richards T."/>
            <person name="Worden A.Z."/>
            <person name="Zhang X."/>
            <person name="Grigoriev I.V."/>
            <person name="Allen A.E."/>
            <person name="Bidle K."/>
            <person name="Borodovsky M."/>
            <person name="Bowler C."/>
            <person name="Brownlee C."/>
            <person name="Cock J.M."/>
            <person name="Elias M."/>
            <person name="Gladyshev V.N."/>
            <person name="Groth M."/>
            <person name="Guda C."/>
            <person name="Hadaegh A."/>
            <person name="Iglesias-Rodriguez M.D."/>
            <person name="Jenkins J."/>
            <person name="Jones B.M."/>
            <person name="Lawson T."/>
            <person name="Leese F."/>
            <person name="Lindquist E."/>
            <person name="Lobanov A."/>
            <person name="Lomsadze A."/>
            <person name="Malik S.B."/>
            <person name="Marsh M.E."/>
            <person name="Mackinder L."/>
            <person name="Mock T."/>
            <person name="Mueller-Roeber B."/>
            <person name="Pagarete A."/>
            <person name="Parker M."/>
            <person name="Probert I."/>
            <person name="Quesneville H."/>
            <person name="Raines C."/>
            <person name="Rensing S.A."/>
            <person name="Riano-Pachon D.M."/>
            <person name="Richier S."/>
            <person name="Rokitta S."/>
            <person name="Shiraiwa Y."/>
            <person name="Soanes D.M."/>
            <person name="van der Giezen M."/>
            <person name="Wahlund T.M."/>
            <person name="Williams B."/>
            <person name="Wilson W."/>
            <person name="Wolfe G."/>
            <person name="Wurch L.L."/>
        </authorList>
    </citation>
    <scope>NUCLEOTIDE SEQUENCE</scope>
</reference>
<proteinExistence type="predicted"/>
<feature type="region of interest" description="Disordered" evidence="1">
    <location>
        <begin position="183"/>
        <end position="209"/>
    </location>
</feature>
<dbReference type="GeneID" id="17259559"/>
<dbReference type="PaxDb" id="2903-EOD13408"/>
<dbReference type="EnsemblProtists" id="EOD35330">
    <property type="protein sequence ID" value="EOD35330"/>
    <property type="gene ID" value="EMIHUDRAFT_201355"/>
</dbReference>
<dbReference type="InterPro" id="IPR002539">
    <property type="entry name" value="MaoC-like_dom"/>
</dbReference>
<protein>
    <recommendedName>
        <fullName evidence="2">MaoC-like domain-containing protein</fullName>
    </recommendedName>
</protein>
<dbReference type="KEGG" id="ehx:EMIHUDRAFT_251277"/>
<dbReference type="InterPro" id="IPR029069">
    <property type="entry name" value="HotDog_dom_sf"/>
</dbReference>
<feature type="domain" description="MaoC-like" evidence="2">
    <location>
        <begin position="221"/>
        <end position="275"/>
    </location>
</feature>
<dbReference type="RefSeq" id="XP_005787759.1">
    <property type="nucleotide sequence ID" value="XM_005787702.1"/>
</dbReference>
<dbReference type="Pfam" id="PF01575">
    <property type="entry name" value="MaoC_dehydratas"/>
    <property type="match status" value="1"/>
</dbReference>
<dbReference type="KEGG" id="ehx:EMIHUDRAFT_119829"/>
<dbReference type="KEGG" id="ehx:EMIHUDRAFT_201355"/>
<dbReference type="EnsemblProtists" id="EOD40220">
    <property type="protein sequence ID" value="EOD40220"/>
    <property type="gene ID" value="EMIHUDRAFT_251277"/>
</dbReference>